<keyword evidence="1" id="KW-0472">Membrane</keyword>
<geneLocation type="plasmid" evidence="2 3">
    <name>unnamed</name>
</geneLocation>
<dbReference type="KEGG" id="afx:JZ786_24480"/>
<gene>
    <name evidence="2" type="ORF">JZ786_24480</name>
</gene>
<keyword evidence="1" id="KW-1133">Transmembrane helix</keyword>
<proteinExistence type="predicted"/>
<organism evidence="2 3">
    <name type="scientific">Alicyclobacillus mengziensis</name>
    <dbReference type="NCBI Taxonomy" id="2931921"/>
    <lineage>
        <taxon>Bacteria</taxon>
        <taxon>Bacillati</taxon>
        <taxon>Bacillota</taxon>
        <taxon>Bacilli</taxon>
        <taxon>Bacillales</taxon>
        <taxon>Alicyclobacillaceae</taxon>
        <taxon>Alicyclobacillus</taxon>
    </lineage>
</organism>
<reference evidence="2 3" key="1">
    <citation type="submission" date="2021-02" db="EMBL/GenBank/DDBJ databases">
        <title>Alicyclobacillus curvatus sp. nov. and Alicyclobacillus mengziensis sp. nov., two acidophilic bacteria isolated from acid mine drainage.</title>
        <authorList>
            <person name="Huang Y."/>
        </authorList>
    </citation>
    <scope>NUCLEOTIDE SEQUENCE [LARGE SCALE GENOMIC DNA]</scope>
    <source>
        <strain evidence="2 3">S30H14</strain>
        <plasmid evidence="2 3">unnamed</plasmid>
    </source>
</reference>
<dbReference type="AlphaFoldDB" id="A0A9X7W3R0"/>
<protein>
    <submittedName>
        <fullName evidence="2">Uncharacterized protein</fullName>
    </submittedName>
</protein>
<feature type="transmembrane region" description="Helical" evidence="1">
    <location>
        <begin position="7"/>
        <end position="23"/>
    </location>
</feature>
<dbReference type="EMBL" id="CP071183">
    <property type="protein sequence ID" value="QSO50126.1"/>
    <property type="molecule type" value="Genomic_DNA"/>
</dbReference>
<accession>A0A9X7W3R0</accession>
<sequence length="67" mass="8311">MIRAIFSLYRIIVIPGILYVFLVNDHWRMTPVVWLIVAVWLLAIYSWVKRIQRIRNRVQRRRFPKLF</sequence>
<feature type="transmembrane region" description="Helical" evidence="1">
    <location>
        <begin position="29"/>
        <end position="48"/>
    </location>
</feature>
<keyword evidence="1" id="KW-0812">Transmembrane</keyword>
<evidence type="ECO:0000313" key="2">
    <source>
        <dbReference type="EMBL" id="QSO50126.1"/>
    </source>
</evidence>
<keyword evidence="2" id="KW-0614">Plasmid</keyword>
<evidence type="ECO:0000256" key="1">
    <source>
        <dbReference type="SAM" id="Phobius"/>
    </source>
</evidence>
<name>A0A9X7W3R0_9BACL</name>
<keyword evidence="3" id="KW-1185">Reference proteome</keyword>
<evidence type="ECO:0000313" key="3">
    <source>
        <dbReference type="Proteomes" id="UP000663505"/>
    </source>
</evidence>
<dbReference type="Proteomes" id="UP000663505">
    <property type="component" value="Plasmid unnamed"/>
</dbReference>
<dbReference type="RefSeq" id="WP_206659427.1">
    <property type="nucleotide sequence ID" value="NZ_CP071183.1"/>
</dbReference>